<accession>A0A7Z1AXQ4</accession>
<dbReference type="AlphaFoldDB" id="A0A7Z1AXQ4"/>
<reference evidence="2 3" key="1">
    <citation type="submission" date="2016-12" db="EMBL/GenBank/DDBJ databases">
        <title>The draft genome sequence of Actinophytocola xinjiangensis.</title>
        <authorList>
            <person name="Wang W."/>
            <person name="Yuan L."/>
        </authorList>
    </citation>
    <scope>NUCLEOTIDE SEQUENCE [LARGE SCALE GENOMIC DNA]</scope>
    <source>
        <strain evidence="2 3">CGMCC 4.4663</strain>
    </source>
</reference>
<gene>
    <name evidence="2" type="ORF">BLA60_20120</name>
</gene>
<dbReference type="Pfam" id="PF13649">
    <property type="entry name" value="Methyltransf_25"/>
    <property type="match status" value="1"/>
</dbReference>
<dbReference type="CDD" id="cd02440">
    <property type="entry name" value="AdoMet_MTases"/>
    <property type="match status" value="1"/>
</dbReference>
<dbReference type="Proteomes" id="UP000185696">
    <property type="component" value="Unassembled WGS sequence"/>
</dbReference>
<evidence type="ECO:0000259" key="1">
    <source>
        <dbReference type="Pfam" id="PF13649"/>
    </source>
</evidence>
<protein>
    <recommendedName>
        <fullName evidence="1">Methyltransferase domain-containing protein</fullName>
    </recommendedName>
</protein>
<dbReference type="PANTHER" id="PTHR43591">
    <property type="entry name" value="METHYLTRANSFERASE"/>
    <property type="match status" value="1"/>
</dbReference>
<dbReference type="SUPFAM" id="SSF53335">
    <property type="entry name" value="S-adenosyl-L-methionine-dependent methyltransferases"/>
    <property type="match status" value="1"/>
</dbReference>
<comment type="caution">
    <text evidence="2">The sequence shown here is derived from an EMBL/GenBank/DDBJ whole genome shotgun (WGS) entry which is preliminary data.</text>
</comment>
<keyword evidence="3" id="KW-1185">Reference proteome</keyword>
<proteinExistence type="predicted"/>
<dbReference type="InterPro" id="IPR029063">
    <property type="entry name" value="SAM-dependent_MTases_sf"/>
</dbReference>
<dbReference type="InterPro" id="IPR041698">
    <property type="entry name" value="Methyltransf_25"/>
</dbReference>
<dbReference type="EMBL" id="MSIF01000009">
    <property type="protein sequence ID" value="OLF09466.1"/>
    <property type="molecule type" value="Genomic_DNA"/>
</dbReference>
<name>A0A7Z1AXQ4_9PSEU</name>
<dbReference type="Gene3D" id="3.40.50.150">
    <property type="entry name" value="Vaccinia Virus protein VP39"/>
    <property type="match status" value="1"/>
</dbReference>
<evidence type="ECO:0000313" key="3">
    <source>
        <dbReference type="Proteomes" id="UP000185696"/>
    </source>
</evidence>
<organism evidence="2 3">
    <name type="scientific">Actinophytocola xinjiangensis</name>
    <dbReference type="NCBI Taxonomy" id="485602"/>
    <lineage>
        <taxon>Bacteria</taxon>
        <taxon>Bacillati</taxon>
        <taxon>Actinomycetota</taxon>
        <taxon>Actinomycetes</taxon>
        <taxon>Pseudonocardiales</taxon>
        <taxon>Pseudonocardiaceae</taxon>
    </lineage>
</organism>
<evidence type="ECO:0000313" key="2">
    <source>
        <dbReference type="EMBL" id="OLF09466.1"/>
    </source>
</evidence>
<dbReference type="RefSeq" id="WP_075134458.1">
    <property type="nucleotide sequence ID" value="NZ_MSIF01000009.1"/>
</dbReference>
<feature type="domain" description="Methyltransferase" evidence="1">
    <location>
        <begin position="50"/>
        <end position="145"/>
    </location>
</feature>
<sequence length="216" mass="23530">MAWPDIRHTYDVVARDYADSFADELAGKPFDRELLDAFATSVSGAARGPVVDVGCGPAGHVTRYLADRLELTDVRVEGIDLSPVVVGEARRRHPDLLFWVGDLRELPADDGALAGIVSFYSVVHLPRAQWPGAFAEFRRVLVPGGRLLVGVHGGVGETGVDGWFGRDVAIRTTLVDLEELTAFAAGAGLTVLERHQRPPYPGEYPSVRLYLLAEKR</sequence>